<dbReference type="GO" id="GO:0009252">
    <property type="term" value="P:peptidoglycan biosynthetic process"/>
    <property type="evidence" value="ECO:0007669"/>
    <property type="project" value="TreeGrafter"/>
</dbReference>
<dbReference type="SUPFAM" id="SSF53738">
    <property type="entry name" value="Phosphoglucomutase, first 3 domains"/>
    <property type="match status" value="3"/>
</dbReference>
<feature type="domain" description="Alpha-D-phosphohexomutase alpha/beta/alpha" evidence="15">
    <location>
        <begin position="182"/>
        <end position="277"/>
    </location>
</feature>
<keyword evidence="5 9" id="KW-0413">Isomerase</keyword>
<comment type="function">
    <text evidence="9 11">Catalyzes the conversion of glucosamine-6-phosphate to glucosamine-1-phosphate.</text>
</comment>
<feature type="binding site" evidence="9">
    <location>
        <position position="268"/>
    </location>
    <ligand>
        <name>Mg(2+)</name>
        <dbReference type="ChEBI" id="CHEBI:18420"/>
    </ligand>
</feature>
<comment type="similarity">
    <text evidence="1 9 10">Belongs to the phosphohexose mutase family.</text>
</comment>
<dbReference type="CDD" id="cd05802">
    <property type="entry name" value="GlmM"/>
    <property type="match status" value="1"/>
</dbReference>
<evidence type="ECO:0000256" key="2">
    <source>
        <dbReference type="ARBA" id="ARBA00022553"/>
    </source>
</evidence>
<dbReference type="PANTHER" id="PTHR42946">
    <property type="entry name" value="PHOSPHOHEXOSE MUTASE"/>
    <property type="match status" value="1"/>
</dbReference>
<dbReference type="Pfam" id="PF02879">
    <property type="entry name" value="PGM_PMM_II"/>
    <property type="match status" value="1"/>
</dbReference>
<dbReference type="Pfam" id="PF02880">
    <property type="entry name" value="PGM_PMM_III"/>
    <property type="match status" value="1"/>
</dbReference>
<feature type="domain" description="Alpha-D-phosphohexomutase alpha/beta/alpha" evidence="16">
    <location>
        <begin position="281"/>
        <end position="392"/>
    </location>
</feature>
<comment type="caution">
    <text evidence="17">The sequence shown here is derived from an EMBL/GenBank/DDBJ whole genome shotgun (WGS) entry which is preliminary data.</text>
</comment>
<evidence type="ECO:0000256" key="9">
    <source>
        <dbReference type="HAMAP-Rule" id="MF_01554"/>
    </source>
</evidence>
<evidence type="ECO:0000313" key="18">
    <source>
        <dbReference type="Proteomes" id="UP000281955"/>
    </source>
</evidence>
<accession>A0A420XL06</accession>
<name>A0A420XL06_9ACTN</name>
<keyword evidence="4 9" id="KW-0460">Magnesium</keyword>
<keyword evidence="2 9" id="KW-0597">Phosphoprotein</keyword>
<dbReference type="Proteomes" id="UP000281955">
    <property type="component" value="Unassembled WGS sequence"/>
</dbReference>
<dbReference type="InterPro" id="IPR006352">
    <property type="entry name" value="GlmM_bact"/>
</dbReference>
<evidence type="ECO:0000256" key="6">
    <source>
        <dbReference type="ARBA" id="ARBA00050364"/>
    </source>
</evidence>
<sequence>MVGAPHGGRLFGTDGVRGLANGELTAELALGLSVAAAAVLPAQDGAAPHGAEQHSSPERTAGARPTAVVGRDPRASGEFLSAAVVAGLASAGVDVVDVGVVPTPAVAHLTAELGATFGVMLSASHNPMPDNGIKFFARGGQKLADELEDAIAARYAAGEPVEGRPTGAAVGRVRLAPEGLERYVAHVVSAAPHRLDGLRVVVDAAHGAASVAAPEVLRRLGADVVAIGAQPDGLNINDGCGSTHLEPLRAAVLAHGADVGIAHDGDADRCLAVDAEGRDVDGDQILAVLALALRDEGRLAHDTVVATVMANLGFRLALQEQGLEVVETKVGDRYVLEAMRAGGFSLGGEQSGHVVLADSATTGDGVLTAVHLLGRMAATGRPLAELAAVMQRLPQVLLNVSGVDKSRVELDDQVSAAVSAAERELGSTGRVLLRPSGTEPVVRVMVEAPSADQAQGVADRLAGVVRSALALV</sequence>
<dbReference type="NCBIfam" id="TIGR01455">
    <property type="entry name" value="glmM"/>
    <property type="match status" value="1"/>
</dbReference>
<evidence type="ECO:0000256" key="8">
    <source>
        <dbReference type="ARBA" id="ARBA00068193"/>
    </source>
</evidence>
<keyword evidence="18" id="KW-1185">Reference proteome</keyword>
<dbReference type="GO" id="GO:0005829">
    <property type="term" value="C:cytosol"/>
    <property type="evidence" value="ECO:0007669"/>
    <property type="project" value="TreeGrafter"/>
</dbReference>
<dbReference type="GO" id="GO:0000287">
    <property type="term" value="F:magnesium ion binding"/>
    <property type="evidence" value="ECO:0007669"/>
    <property type="project" value="UniProtKB-UniRule"/>
</dbReference>
<dbReference type="InterPro" id="IPR005846">
    <property type="entry name" value="A-D-PHexomutase_a/b/a-III"/>
</dbReference>
<dbReference type="FunFam" id="3.40.120.10:FF:000002">
    <property type="entry name" value="Phosphoglucosamine mutase"/>
    <property type="match status" value="1"/>
</dbReference>
<dbReference type="InterPro" id="IPR016066">
    <property type="entry name" value="A-D-PHexomutase_CS"/>
</dbReference>
<dbReference type="InterPro" id="IPR005845">
    <property type="entry name" value="A-D-PHexomutase_a/b/a-II"/>
</dbReference>
<gene>
    <name evidence="9" type="primary">glmM</name>
    <name evidence="17" type="ORF">CLV35_3466</name>
</gene>
<dbReference type="Pfam" id="PF00408">
    <property type="entry name" value="PGM_PMM_IV"/>
    <property type="match status" value="1"/>
</dbReference>
<dbReference type="InterPro" id="IPR005844">
    <property type="entry name" value="A-D-PHexomutase_a/b/a-I"/>
</dbReference>
<reference evidence="17 18" key="1">
    <citation type="submission" date="2018-10" db="EMBL/GenBank/DDBJ databases">
        <title>Genomic Encyclopedia of Archaeal and Bacterial Type Strains, Phase II (KMG-II): from individual species to whole genera.</title>
        <authorList>
            <person name="Goeker M."/>
        </authorList>
    </citation>
    <scope>NUCLEOTIDE SEQUENCE [LARGE SCALE GENOMIC DNA]</scope>
    <source>
        <strain evidence="17 18">RP-AC37</strain>
    </source>
</reference>
<keyword evidence="3 9" id="KW-0479">Metal-binding</keyword>
<feature type="region of interest" description="Disordered" evidence="12">
    <location>
        <begin position="45"/>
        <end position="70"/>
    </location>
</feature>
<evidence type="ECO:0000256" key="3">
    <source>
        <dbReference type="ARBA" id="ARBA00022723"/>
    </source>
</evidence>
<dbReference type="EMBL" id="RBWV01000015">
    <property type="protein sequence ID" value="RKS69289.1"/>
    <property type="molecule type" value="Genomic_DNA"/>
</dbReference>
<dbReference type="HAMAP" id="MF_01554_B">
    <property type="entry name" value="GlmM_B"/>
    <property type="match status" value="1"/>
</dbReference>
<dbReference type="EC" id="5.4.2.10" evidence="7 9"/>
<evidence type="ECO:0000256" key="12">
    <source>
        <dbReference type="SAM" id="MobiDB-lite"/>
    </source>
</evidence>
<dbReference type="PRINTS" id="PR00509">
    <property type="entry name" value="PGMPMM"/>
</dbReference>
<dbReference type="GO" id="GO:0004615">
    <property type="term" value="F:phosphomannomutase activity"/>
    <property type="evidence" value="ECO:0007669"/>
    <property type="project" value="TreeGrafter"/>
</dbReference>
<evidence type="ECO:0000259" key="14">
    <source>
        <dbReference type="Pfam" id="PF02878"/>
    </source>
</evidence>
<evidence type="ECO:0000256" key="5">
    <source>
        <dbReference type="ARBA" id="ARBA00023235"/>
    </source>
</evidence>
<dbReference type="InterPro" id="IPR016055">
    <property type="entry name" value="A-D-PHexomutase_a/b/a-I/II/III"/>
</dbReference>
<dbReference type="Gene3D" id="3.40.120.10">
    <property type="entry name" value="Alpha-D-Glucose-1,6-Bisphosphate, subunit A, domain 3"/>
    <property type="match status" value="3"/>
</dbReference>
<feature type="domain" description="Alpha-D-phosphohexomutase alpha/beta/alpha" evidence="14">
    <location>
        <begin position="9"/>
        <end position="159"/>
    </location>
</feature>
<evidence type="ECO:0000256" key="11">
    <source>
        <dbReference type="RuleBase" id="RU004327"/>
    </source>
</evidence>
<comment type="cofactor">
    <cofactor evidence="9">
        <name>Mg(2+)</name>
        <dbReference type="ChEBI" id="CHEBI:18420"/>
    </cofactor>
    <text evidence="9">Binds 1 Mg(2+) ion per subunit.</text>
</comment>
<comment type="catalytic activity">
    <reaction evidence="6 9 11">
        <text>alpha-D-glucosamine 1-phosphate = D-glucosamine 6-phosphate</text>
        <dbReference type="Rhea" id="RHEA:23424"/>
        <dbReference type="ChEBI" id="CHEBI:58516"/>
        <dbReference type="ChEBI" id="CHEBI:58725"/>
        <dbReference type="EC" id="5.4.2.10"/>
    </reaction>
</comment>
<dbReference type="InterPro" id="IPR005843">
    <property type="entry name" value="A-D-PHexomutase_C"/>
</dbReference>
<comment type="PTM">
    <text evidence="9">Activated by phosphorylation.</text>
</comment>
<dbReference type="GO" id="GO:0005975">
    <property type="term" value="P:carbohydrate metabolic process"/>
    <property type="evidence" value="ECO:0007669"/>
    <property type="project" value="InterPro"/>
</dbReference>
<dbReference type="PANTHER" id="PTHR42946:SF1">
    <property type="entry name" value="PHOSPHOGLUCOMUTASE (ALPHA-D-GLUCOSE-1,6-BISPHOSPHATE-DEPENDENT)"/>
    <property type="match status" value="1"/>
</dbReference>
<dbReference type="InterPro" id="IPR005841">
    <property type="entry name" value="Alpha-D-phosphohexomutase_SF"/>
</dbReference>
<evidence type="ECO:0000256" key="4">
    <source>
        <dbReference type="ARBA" id="ARBA00022842"/>
    </source>
</evidence>
<feature type="domain" description="Alpha-D-phosphohexomutase C-terminal" evidence="13">
    <location>
        <begin position="398"/>
        <end position="462"/>
    </location>
</feature>
<dbReference type="InterPro" id="IPR050060">
    <property type="entry name" value="Phosphoglucosamine_mutase"/>
</dbReference>
<evidence type="ECO:0000256" key="1">
    <source>
        <dbReference type="ARBA" id="ARBA00010231"/>
    </source>
</evidence>
<evidence type="ECO:0000313" key="17">
    <source>
        <dbReference type="EMBL" id="RKS69289.1"/>
    </source>
</evidence>
<dbReference type="Gene3D" id="3.30.310.50">
    <property type="entry name" value="Alpha-D-phosphohexomutase, C-terminal domain"/>
    <property type="match status" value="1"/>
</dbReference>
<feature type="binding site" description="via phosphate group" evidence="9">
    <location>
        <position position="124"/>
    </location>
    <ligand>
        <name>Mg(2+)</name>
        <dbReference type="ChEBI" id="CHEBI:18420"/>
    </ligand>
</feature>
<feature type="modified residue" description="Phosphoserine" evidence="9">
    <location>
        <position position="124"/>
    </location>
</feature>
<dbReference type="FunCoup" id="A0A420XL06">
    <property type="interactions" value="254"/>
</dbReference>
<dbReference type="GO" id="GO:0008966">
    <property type="term" value="F:phosphoglucosamine mutase activity"/>
    <property type="evidence" value="ECO:0007669"/>
    <property type="project" value="UniProtKB-UniRule"/>
</dbReference>
<dbReference type="GO" id="GO:0006048">
    <property type="term" value="P:UDP-N-acetylglucosamine biosynthetic process"/>
    <property type="evidence" value="ECO:0007669"/>
    <property type="project" value="TreeGrafter"/>
</dbReference>
<evidence type="ECO:0000259" key="16">
    <source>
        <dbReference type="Pfam" id="PF02880"/>
    </source>
</evidence>
<evidence type="ECO:0000259" key="15">
    <source>
        <dbReference type="Pfam" id="PF02879"/>
    </source>
</evidence>
<feature type="active site" description="Phosphoserine intermediate" evidence="9">
    <location>
        <position position="124"/>
    </location>
</feature>
<protein>
    <recommendedName>
        <fullName evidence="8 9">Phosphoglucosamine mutase</fullName>
        <ecNumber evidence="7 9">5.4.2.10</ecNumber>
    </recommendedName>
</protein>
<feature type="binding site" evidence="9">
    <location>
        <position position="266"/>
    </location>
    <ligand>
        <name>Mg(2+)</name>
        <dbReference type="ChEBI" id="CHEBI:18420"/>
    </ligand>
</feature>
<evidence type="ECO:0000256" key="10">
    <source>
        <dbReference type="RuleBase" id="RU004326"/>
    </source>
</evidence>
<dbReference type="InParanoid" id="A0A420XL06"/>
<dbReference type="Pfam" id="PF02878">
    <property type="entry name" value="PGM_PMM_I"/>
    <property type="match status" value="1"/>
</dbReference>
<dbReference type="InterPro" id="IPR036900">
    <property type="entry name" value="A-D-PHexomutase_C_sf"/>
</dbReference>
<dbReference type="FunFam" id="3.30.310.50:FF:000001">
    <property type="entry name" value="Phosphoglucosamine mutase"/>
    <property type="match status" value="1"/>
</dbReference>
<organism evidence="17 18">
    <name type="scientific">Motilibacter peucedani</name>
    <dbReference type="NCBI Taxonomy" id="598650"/>
    <lineage>
        <taxon>Bacteria</taxon>
        <taxon>Bacillati</taxon>
        <taxon>Actinomycetota</taxon>
        <taxon>Actinomycetes</taxon>
        <taxon>Motilibacterales</taxon>
        <taxon>Motilibacteraceae</taxon>
        <taxon>Motilibacter</taxon>
    </lineage>
</organism>
<evidence type="ECO:0000256" key="7">
    <source>
        <dbReference type="ARBA" id="ARBA00066330"/>
    </source>
</evidence>
<evidence type="ECO:0000259" key="13">
    <source>
        <dbReference type="Pfam" id="PF00408"/>
    </source>
</evidence>
<proteinExistence type="inferred from homology"/>
<dbReference type="SUPFAM" id="SSF55957">
    <property type="entry name" value="Phosphoglucomutase, C-terminal domain"/>
    <property type="match status" value="1"/>
</dbReference>
<dbReference type="FunFam" id="3.40.120.10:FF:000001">
    <property type="entry name" value="Phosphoglucosamine mutase"/>
    <property type="match status" value="1"/>
</dbReference>
<dbReference type="PROSITE" id="PS00710">
    <property type="entry name" value="PGM_PMM"/>
    <property type="match status" value="1"/>
</dbReference>
<feature type="binding site" evidence="9">
    <location>
        <position position="264"/>
    </location>
    <ligand>
        <name>Mg(2+)</name>
        <dbReference type="ChEBI" id="CHEBI:18420"/>
    </ligand>
</feature>
<dbReference type="AlphaFoldDB" id="A0A420XL06"/>